<evidence type="ECO:0000313" key="3">
    <source>
        <dbReference type="Proteomes" id="UP000281406"/>
    </source>
</evidence>
<dbReference type="Proteomes" id="UP000281406">
    <property type="component" value="Unassembled WGS sequence"/>
</dbReference>
<reference evidence="2 3" key="1">
    <citation type="submission" date="2018-10" db="EMBL/GenBank/DDBJ databases">
        <title>Genome assembly for a Yunnan-Guizhou Plateau 3E fish, Anabarilius grahami (Regan), and its evolutionary and genetic applications.</title>
        <authorList>
            <person name="Jiang W."/>
        </authorList>
    </citation>
    <scope>NUCLEOTIDE SEQUENCE [LARGE SCALE GENOMIC DNA]</scope>
    <source>
        <strain evidence="2">AG-KIZ</strain>
        <tissue evidence="2">Muscle</tissue>
    </source>
</reference>
<sequence length="111" mass="12580">MGAGTFMDRKEPFVEPSARSPFLNAPSRQLQPAEKRVPKTQQLQPEERSLSDTVTSNTDVTVIQPLILDERIQFSQTSQRVYLSCVFLFPWANSKWKGASLCPTPFKGDFM</sequence>
<comment type="caution">
    <text evidence="2">The sequence shown here is derived from an EMBL/GenBank/DDBJ whole genome shotgun (WGS) entry which is preliminary data.</text>
</comment>
<organism evidence="2 3">
    <name type="scientific">Anabarilius grahami</name>
    <name type="common">Kanglang fish</name>
    <name type="synonym">Barilius grahami</name>
    <dbReference type="NCBI Taxonomy" id="495550"/>
    <lineage>
        <taxon>Eukaryota</taxon>
        <taxon>Metazoa</taxon>
        <taxon>Chordata</taxon>
        <taxon>Craniata</taxon>
        <taxon>Vertebrata</taxon>
        <taxon>Euteleostomi</taxon>
        <taxon>Actinopterygii</taxon>
        <taxon>Neopterygii</taxon>
        <taxon>Teleostei</taxon>
        <taxon>Ostariophysi</taxon>
        <taxon>Cypriniformes</taxon>
        <taxon>Xenocyprididae</taxon>
        <taxon>Xenocypridinae</taxon>
        <taxon>Xenocypridinae incertae sedis</taxon>
        <taxon>Anabarilius</taxon>
    </lineage>
</organism>
<gene>
    <name evidence="2" type="ORF">DPX16_16573</name>
</gene>
<protein>
    <submittedName>
        <fullName evidence="2">Uncharacterized protein</fullName>
    </submittedName>
</protein>
<dbReference type="EMBL" id="RJVU01059775">
    <property type="protein sequence ID" value="ROJ66310.1"/>
    <property type="molecule type" value="Genomic_DNA"/>
</dbReference>
<evidence type="ECO:0000256" key="1">
    <source>
        <dbReference type="SAM" id="MobiDB-lite"/>
    </source>
</evidence>
<feature type="region of interest" description="Disordered" evidence="1">
    <location>
        <begin position="1"/>
        <end position="55"/>
    </location>
</feature>
<name>A0A3N0XV31_ANAGA</name>
<proteinExistence type="predicted"/>
<accession>A0A3N0XV31</accession>
<evidence type="ECO:0000313" key="2">
    <source>
        <dbReference type="EMBL" id="ROJ66310.1"/>
    </source>
</evidence>
<keyword evidence="3" id="KW-1185">Reference proteome</keyword>
<dbReference type="AlphaFoldDB" id="A0A3N0XV31"/>